<evidence type="ECO:0000313" key="2">
    <source>
        <dbReference type="Proteomes" id="UP001165498"/>
    </source>
</evidence>
<dbReference type="RefSeq" id="WP_255914217.1">
    <property type="nucleotide sequence ID" value="NZ_JANFQO010000008.1"/>
</dbReference>
<keyword evidence="2" id="KW-1185">Reference proteome</keyword>
<reference evidence="1" key="1">
    <citation type="submission" date="2022-07" db="EMBL/GenBank/DDBJ databases">
        <title>Tahibacter sp., a new gammaproteobacterium isolated from the silt sample collected at pig farm.</title>
        <authorList>
            <person name="Chen H."/>
        </authorList>
    </citation>
    <scope>NUCLEOTIDE SEQUENCE</scope>
    <source>
        <strain evidence="1">P2K</strain>
    </source>
</reference>
<sequence length="79" mass="8184">MKTRLWTNLAGLLPDPLLIKGNILISHGDGSYAVATADGATILARALPGQTWAPAAGVFVQSGRIVDSAPDLPGITQYV</sequence>
<name>A0ABT1QS80_9GAMM</name>
<dbReference type="Proteomes" id="UP001165498">
    <property type="component" value="Unassembled WGS sequence"/>
</dbReference>
<protein>
    <submittedName>
        <fullName evidence="1">Uncharacterized protein</fullName>
    </submittedName>
</protein>
<organism evidence="1 2">
    <name type="scientific">Tahibacter harae</name>
    <dbReference type="NCBI Taxonomy" id="2963937"/>
    <lineage>
        <taxon>Bacteria</taxon>
        <taxon>Pseudomonadati</taxon>
        <taxon>Pseudomonadota</taxon>
        <taxon>Gammaproteobacteria</taxon>
        <taxon>Lysobacterales</taxon>
        <taxon>Rhodanobacteraceae</taxon>
        <taxon>Tahibacter</taxon>
    </lineage>
</organism>
<proteinExistence type="predicted"/>
<comment type="caution">
    <text evidence="1">The sequence shown here is derived from an EMBL/GenBank/DDBJ whole genome shotgun (WGS) entry which is preliminary data.</text>
</comment>
<dbReference type="EMBL" id="JANFQO010000008">
    <property type="protein sequence ID" value="MCQ4165148.1"/>
    <property type="molecule type" value="Genomic_DNA"/>
</dbReference>
<evidence type="ECO:0000313" key="1">
    <source>
        <dbReference type="EMBL" id="MCQ4165148.1"/>
    </source>
</evidence>
<accession>A0ABT1QS80</accession>
<gene>
    <name evidence="1" type="ORF">NM961_10545</name>
</gene>